<evidence type="ECO:0008006" key="3">
    <source>
        <dbReference type="Google" id="ProtNLM"/>
    </source>
</evidence>
<dbReference type="Proteomes" id="UP000488506">
    <property type="component" value="Unassembled WGS sequence"/>
</dbReference>
<dbReference type="AlphaFoldDB" id="A0A833L277"/>
<name>A0A833L277_UNCSA</name>
<proteinExistence type="predicted"/>
<sequence length="247" mass="29100">MFNRPKYIESAINIVFDRQSGIRRKANEFEDLLKGKYSQPDIISVPDDLDPEVPRMIFTSTHGYSRIIATQVNISLNVRYSEDEWQNNIDKGKEYMEERIPILFGLLAKLSPDVRVNYCGFNTRTRLLFSDSDKEFIGVLIKKYFNESISTEDLFELRLKKVKMIEQKYFSNIEISMYKKWNIEEIKKTKKFDTRNIAEKALDIFIDYNDKFAFNHTDNYISQESILKQVLRNALAELQKEIINASS</sequence>
<evidence type="ECO:0000313" key="2">
    <source>
        <dbReference type="Proteomes" id="UP000488506"/>
    </source>
</evidence>
<reference evidence="1 2" key="1">
    <citation type="submission" date="2019-12" db="EMBL/GenBank/DDBJ databases">
        <authorList>
            <person name="Wolfe R."/>
            <person name="Danczak R."/>
            <person name="Wilkins M."/>
        </authorList>
    </citation>
    <scope>NUCLEOTIDE SEQUENCE [LARGE SCALE GENOMIC DNA]</scope>
    <source>
        <strain evidence="1">X2_MaxBin.013</strain>
    </source>
</reference>
<protein>
    <recommendedName>
        <fullName evidence="3">TIGR04255 family protein</fullName>
    </recommendedName>
</protein>
<dbReference type="EMBL" id="WPAF01000002">
    <property type="protein sequence ID" value="KAF0135074.1"/>
    <property type="molecule type" value="Genomic_DNA"/>
</dbReference>
<gene>
    <name evidence="1" type="ORF">FD145_212</name>
</gene>
<accession>A0A833L277</accession>
<organism evidence="1 2">
    <name type="scientific">Candidatus Saganbacteria bacterium</name>
    <dbReference type="NCBI Taxonomy" id="2575572"/>
    <lineage>
        <taxon>Bacteria</taxon>
        <taxon>Bacillati</taxon>
        <taxon>Saganbacteria</taxon>
    </lineage>
</organism>
<comment type="caution">
    <text evidence="1">The sequence shown here is derived from an EMBL/GenBank/DDBJ whole genome shotgun (WGS) entry which is preliminary data.</text>
</comment>
<evidence type="ECO:0000313" key="1">
    <source>
        <dbReference type="EMBL" id="KAF0135074.1"/>
    </source>
</evidence>